<name>A0A2U1JWZ9_9BACI</name>
<accession>A0A2U1JWZ9</accession>
<feature type="transmembrane region" description="Helical" evidence="1">
    <location>
        <begin position="6"/>
        <end position="25"/>
    </location>
</feature>
<organism evidence="2 3">
    <name type="scientific">Pueribacillus theae</name>
    <dbReference type="NCBI Taxonomy" id="2171751"/>
    <lineage>
        <taxon>Bacteria</taxon>
        <taxon>Bacillati</taxon>
        <taxon>Bacillota</taxon>
        <taxon>Bacilli</taxon>
        <taxon>Bacillales</taxon>
        <taxon>Bacillaceae</taxon>
        <taxon>Pueribacillus</taxon>
    </lineage>
</organism>
<keyword evidence="1" id="KW-1133">Transmembrane helix</keyword>
<keyword evidence="3" id="KW-1185">Reference proteome</keyword>
<comment type="caution">
    <text evidence="2">The sequence shown here is derived from an EMBL/GenBank/DDBJ whole genome shotgun (WGS) entry which is preliminary data.</text>
</comment>
<keyword evidence="1" id="KW-0812">Transmembrane</keyword>
<evidence type="ECO:0000313" key="3">
    <source>
        <dbReference type="Proteomes" id="UP000245998"/>
    </source>
</evidence>
<dbReference type="RefSeq" id="WP_116555190.1">
    <property type="nucleotide sequence ID" value="NZ_QCZG01000026.1"/>
</dbReference>
<gene>
    <name evidence="2" type="ORF">DCC39_12220</name>
</gene>
<proteinExistence type="predicted"/>
<dbReference type="AlphaFoldDB" id="A0A2U1JWZ9"/>
<protein>
    <submittedName>
        <fullName evidence="2">Uncharacterized protein</fullName>
    </submittedName>
</protein>
<feature type="transmembrane region" description="Helical" evidence="1">
    <location>
        <begin position="37"/>
        <end position="55"/>
    </location>
</feature>
<reference evidence="2 3" key="1">
    <citation type="submission" date="2018-04" db="EMBL/GenBank/DDBJ databases">
        <title>Camelliibacillus theae gen. nov., sp. nov., isolated from Pu'er tea.</title>
        <authorList>
            <person name="Niu L."/>
        </authorList>
    </citation>
    <scope>NUCLEOTIDE SEQUENCE [LARGE SCALE GENOMIC DNA]</scope>
    <source>
        <strain evidence="2 3">T8</strain>
    </source>
</reference>
<dbReference type="Proteomes" id="UP000245998">
    <property type="component" value="Unassembled WGS sequence"/>
</dbReference>
<evidence type="ECO:0000313" key="2">
    <source>
        <dbReference type="EMBL" id="PWA09727.1"/>
    </source>
</evidence>
<sequence>MDFILSKWHLITIAAGVISFIAMRLGKYTARETAKATLVTFFAFYIGLSFVAYFTKEKAADVSSESVNTIEDQMIAGLDQEYEQNKGITSNSHLAAYVNSFEQDGEYTIDIYVGNYDNTESFQGDVSILVLDTEGNTQEKTFEDLSLKPGEKKGIEHFTSTVGAVQYKYKFEEK</sequence>
<evidence type="ECO:0000256" key="1">
    <source>
        <dbReference type="SAM" id="Phobius"/>
    </source>
</evidence>
<dbReference type="OrthoDB" id="9783818at2"/>
<dbReference type="EMBL" id="QCZG01000026">
    <property type="protein sequence ID" value="PWA09727.1"/>
    <property type="molecule type" value="Genomic_DNA"/>
</dbReference>
<keyword evidence="1" id="KW-0472">Membrane</keyword>